<keyword evidence="2" id="KW-0813">Transport</keyword>
<evidence type="ECO:0000256" key="6">
    <source>
        <dbReference type="SAM" id="MobiDB-lite"/>
    </source>
</evidence>
<dbReference type="OrthoDB" id="2959309at2759"/>
<evidence type="ECO:0000256" key="1">
    <source>
        <dbReference type="ARBA" id="ARBA00004141"/>
    </source>
</evidence>
<dbReference type="PANTHER" id="PTHR43791">
    <property type="entry name" value="PERMEASE-RELATED"/>
    <property type="match status" value="1"/>
</dbReference>
<gene>
    <name evidence="8" type="ORF">H0H81_002694</name>
</gene>
<evidence type="ECO:0000256" key="7">
    <source>
        <dbReference type="SAM" id="Phobius"/>
    </source>
</evidence>
<name>A0A9P7FP98_9AGAR</name>
<evidence type="ECO:0000313" key="8">
    <source>
        <dbReference type="EMBL" id="KAG5634251.1"/>
    </source>
</evidence>
<keyword evidence="4 7" id="KW-1133">Transmembrane helix</keyword>
<reference evidence="8" key="1">
    <citation type="submission" date="2021-02" db="EMBL/GenBank/DDBJ databases">
        <authorList>
            <person name="Nieuwenhuis M."/>
            <person name="Van De Peppel L.J.J."/>
        </authorList>
    </citation>
    <scope>NUCLEOTIDE SEQUENCE</scope>
    <source>
        <strain evidence="8">D49</strain>
    </source>
</reference>
<evidence type="ECO:0008006" key="10">
    <source>
        <dbReference type="Google" id="ProtNLM"/>
    </source>
</evidence>
<dbReference type="PANTHER" id="PTHR43791:SF6">
    <property type="entry name" value="TRANSPORTER, PUTATIVE (AFU_ORTHOLOGUE AFUA_1G16690)-RELATED"/>
    <property type="match status" value="1"/>
</dbReference>
<proteinExistence type="predicted"/>
<evidence type="ECO:0000256" key="5">
    <source>
        <dbReference type="ARBA" id="ARBA00023136"/>
    </source>
</evidence>
<dbReference type="AlphaFoldDB" id="A0A9P7FP98"/>
<dbReference type="GO" id="GO:0022857">
    <property type="term" value="F:transmembrane transporter activity"/>
    <property type="evidence" value="ECO:0007669"/>
    <property type="project" value="TreeGrafter"/>
</dbReference>
<reference evidence="8" key="2">
    <citation type="submission" date="2021-10" db="EMBL/GenBank/DDBJ databases">
        <title>Phylogenomics reveals ancestral predisposition of the termite-cultivated fungus Termitomyces towards a domesticated lifestyle.</title>
        <authorList>
            <person name="Auxier B."/>
            <person name="Grum-Grzhimaylo A."/>
            <person name="Cardenas M.E."/>
            <person name="Lodge J.D."/>
            <person name="Laessoe T."/>
            <person name="Pedersen O."/>
            <person name="Smith M.E."/>
            <person name="Kuyper T.W."/>
            <person name="Franco-Molano E.A."/>
            <person name="Baroni T.J."/>
            <person name="Aanen D.K."/>
        </authorList>
    </citation>
    <scope>NUCLEOTIDE SEQUENCE</scope>
    <source>
        <strain evidence="8">D49</strain>
    </source>
</reference>
<comment type="subcellular location">
    <subcellularLocation>
        <location evidence="1">Membrane</location>
        <topology evidence="1">Multi-pass membrane protein</topology>
    </subcellularLocation>
</comment>
<feature type="region of interest" description="Disordered" evidence="6">
    <location>
        <begin position="1"/>
        <end position="26"/>
    </location>
</feature>
<evidence type="ECO:0000256" key="3">
    <source>
        <dbReference type="ARBA" id="ARBA00022692"/>
    </source>
</evidence>
<comment type="caution">
    <text evidence="8">The sequence shown here is derived from an EMBL/GenBank/DDBJ whole genome shotgun (WGS) entry which is preliminary data.</text>
</comment>
<evidence type="ECO:0000256" key="2">
    <source>
        <dbReference type="ARBA" id="ARBA00022448"/>
    </source>
</evidence>
<organism evidence="8 9">
    <name type="scientific">Sphagnurus paluster</name>
    <dbReference type="NCBI Taxonomy" id="117069"/>
    <lineage>
        <taxon>Eukaryota</taxon>
        <taxon>Fungi</taxon>
        <taxon>Dikarya</taxon>
        <taxon>Basidiomycota</taxon>
        <taxon>Agaricomycotina</taxon>
        <taxon>Agaricomycetes</taxon>
        <taxon>Agaricomycetidae</taxon>
        <taxon>Agaricales</taxon>
        <taxon>Tricholomatineae</taxon>
        <taxon>Lyophyllaceae</taxon>
        <taxon>Sphagnurus</taxon>
    </lineage>
</organism>
<sequence>MEKENARTFVDESKSPSKLSNLDLPACGTEERQEAERRLVRKLDSRVLPTIVVIFIMNYIDRNGVTTARLKGLQEDLNISDVQYATVIAILFVSYCPAQIPSNMITKNFGGILACRVFIGLPEAAFYPGAVYLLSRWYTKKV</sequence>
<dbReference type="EMBL" id="JABCKI010006522">
    <property type="protein sequence ID" value="KAG5634251.1"/>
    <property type="molecule type" value="Genomic_DNA"/>
</dbReference>
<feature type="compositionally biased region" description="Basic and acidic residues" evidence="6">
    <location>
        <begin position="1"/>
        <end position="15"/>
    </location>
</feature>
<accession>A0A9P7FP98</accession>
<feature type="transmembrane region" description="Helical" evidence="7">
    <location>
        <begin position="112"/>
        <end position="134"/>
    </location>
</feature>
<dbReference type="SUPFAM" id="SSF103473">
    <property type="entry name" value="MFS general substrate transporter"/>
    <property type="match status" value="1"/>
</dbReference>
<keyword evidence="5 7" id="KW-0472">Membrane</keyword>
<evidence type="ECO:0000256" key="4">
    <source>
        <dbReference type="ARBA" id="ARBA00022989"/>
    </source>
</evidence>
<keyword evidence="9" id="KW-1185">Reference proteome</keyword>
<keyword evidence="3 7" id="KW-0812">Transmembrane</keyword>
<dbReference type="Gene3D" id="1.20.1250.20">
    <property type="entry name" value="MFS general substrate transporter like domains"/>
    <property type="match status" value="1"/>
</dbReference>
<dbReference type="InterPro" id="IPR036259">
    <property type="entry name" value="MFS_trans_sf"/>
</dbReference>
<dbReference type="GO" id="GO:0016020">
    <property type="term" value="C:membrane"/>
    <property type="evidence" value="ECO:0007669"/>
    <property type="project" value="UniProtKB-SubCell"/>
</dbReference>
<dbReference type="Proteomes" id="UP000717328">
    <property type="component" value="Unassembled WGS sequence"/>
</dbReference>
<evidence type="ECO:0000313" key="9">
    <source>
        <dbReference type="Proteomes" id="UP000717328"/>
    </source>
</evidence>
<protein>
    <recommendedName>
        <fullName evidence="10">MFS transporter</fullName>
    </recommendedName>
</protein>